<protein>
    <recommendedName>
        <fullName evidence="3">Ribbon-helix-helix protein CopG domain-containing protein</fullName>
    </recommendedName>
</protein>
<reference evidence="1 2" key="1">
    <citation type="journal article" date="2015" name="Nature">
        <title>rRNA introns, odd ribosomes, and small enigmatic genomes across a large radiation of phyla.</title>
        <authorList>
            <person name="Brown C.T."/>
            <person name="Hug L.A."/>
            <person name="Thomas B.C."/>
            <person name="Sharon I."/>
            <person name="Castelle C.J."/>
            <person name="Singh A."/>
            <person name="Wilkins M.J."/>
            <person name="Williams K.H."/>
            <person name="Banfield J.F."/>
        </authorList>
    </citation>
    <scope>NUCLEOTIDE SEQUENCE [LARGE SCALE GENOMIC DNA]</scope>
</reference>
<proteinExistence type="predicted"/>
<accession>A0A0G0H8G0</accession>
<name>A0A0G0H8G0_9BACT</name>
<evidence type="ECO:0000313" key="1">
    <source>
        <dbReference type="EMBL" id="KKQ38437.1"/>
    </source>
</evidence>
<gene>
    <name evidence="1" type="ORF">US54_C0010G0018</name>
</gene>
<dbReference type="AlphaFoldDB" id="A0A0G0H8G0"/>
<comment type="caution">
    <text evidence="1">The sequence shown here is derived from an EMBL/GenBank/DDBJ whole genome shotgun (WGS) entry which is preliminary data.</text>
</comment>
<dbReference type="Proteomes" id="UP000034471">
    <property type="component" value="Unassembled WGS sequence"/>
</dbReference>
<dbReference type="GO" id="GO:0006355">
    <property type="term" value="P:regulation of DNA-templated transcription"/>
    <property type="evidence" value="ECO:0007669"/>
    <property type="project" value="InterPro"/>
</dbReference>
<sequence>MQLVRTTIRLEKQLKKDAETLAIEKETSFQKVVSEAVGEYVAKRKTKKILKNWHFPTVDLGVPLDNLTRDEIYGDPEIPC</sequence>
<dbReference type="STRING" id="1618481.US54_C0010G0018"/>
<dbReference type="Gene3D" id="1.10.1220.10">
    <property type="entry name" value="Met repressor-like"/>
    <property type="match status" value="1"/>
</dbReference>
<evidence type="ECO:0000313" key="2">
    <source>
        <dbReference type="Proteomes" id="UP000034471"/>
    </source>
</evidence>
<evidence type="ECO:0008006" key="3">
    <source>
        <dbReference type="Google" id="ProtNLM"/>
    </source>
</evidence>
<organism evidence="1 2">
    <name type="scientific">Candidatus Roizmanbacteria bacterium GW2011_GWA2_37_7</name>
    <dbReference type="NCBI Taxonomy" id="1618481"/>
    <lineage>
        <taxon>Bacteria</taxon>
        <taxon>Candidatus Roizmaniibacteriota</taxon>
    </lineage>
</organism>
<dbReference type="InterPro" id="IPR013321">
    <property type="entry name" value="Arc_rbn_hlx_hlx"/>
</dbReference>
<dbReference type="EMBL" id="LBTJ01000010">
    <property type="protein sequence ID" value="KKQ38437.1"/>
    <property type="molecule type" value="Genomic_DNA"/>
</dbReference>